<dbReference type="InterPro" id="IPR047106">
    <property type="entry name" value="NFIL3-like_bZIP"/>
</dbReference>
<dbReference type="GO" id="GO:0005634">
    <property type="term" value="C:nucleus"/>
    <property type="evidence" value="ECO:0007669"/>
    <property type="project" value="TreeGrafter"/>
</dbReference>
<dbReference type="PROSITE" id="PS00036">
    <property type="entry name" value="BZIP_BASIC"/>
    <property type="match status" value="1"/>
</dbReference>
<evidence type="ECO:0000256" key="6">
    <source>
        <dbReference type="SAM" id="MobiDB-lite"/>
    </source>
</evidence>
<evidence type="ECO:0000313" key="8">
    <source>
        <dbReference type="Ensembl" id="ENSMALP00000002206.1"/>
    </source>
</evidence>
<dbReference type="Ensembl" id="ENSMALT00000002270.1">
    <property type="protein sequence ID" value="ENSMALP00000002206.1"/>
    <property type="gene ID" value="ENSMALG00000001654.1"/>
</dbReference>
<dbReference type="OrthoDB" id="6151507at2759"/>
<keyword evidence="5" id="KW-0539">Nucleus</keyword>
<dbReference type="CDD" id="cd14694">
    <property type="entry name" value="bZIP_NFIL3"/>
    <property type="match status" value="1"/>
</dbReference>
<feature type="domain" description="BZIP" evidence="7">
    <location>
        <begin position="90"/>
        <end position="140"/>
    </location>
</feature>
<proteinExistence type="inferred from homology"/>
<dbReference type="RefSeq" id="XP_020478662.1">
    <property type="nucleotide sequence ID" value="XM_020623006.1"/>
</dbReference>
<evidence type="ECO:0000313" key="9">
    <source>
        <dbReference type="Proteomes" id="UP000261600"/>
    </source>
</evidence>
<keyword evidence="2" id="KW-0805">Transcription regulation</keyword>
<dbReference type="InterPro" id="IPR047229">
    <property type="entry name" value="NFIL3-like"/>
</dbReference>
<dbReference type="InterPro" id="IPR046347">
    <property type="entry name" value="bZIP_sf"/>
</dbReference>
<keyword evidence="4" id="KW-0804">Transcription</keyword>
<evidence type="ECO:0000256" key="1">
    <source>
        <dbReference type="ARBA" id="ARBA00006079"/>
    </source>
</evidence>
<organism evidence="8 9">
    <name type="scientific">Monopterus albus</name>
    <name type="common">Swamp eel</name>
    <dbReference type="NCBI Taxonomy" id="43700"/>
    <lineage>
        <taxon>Eukaryota</taxon>
        <taxon>Metazoa</taxon>
        <taxon>Chordata</taxon>
        <taxon>Craniata</taxon>
        <taxon>Vertebrata</taxon>
        <taxon>Euteleostomi</taxon>
        <taxon>Actinopterygii</taxon>
        <taxon>Neopterygii</taxon>
        <taxon>Teleostei</taxon>
        <taxon>Neoteleostei</taxon>
        <taxon>Acanthomorphata</taxon>
        <taxon>Anabantaria</taxon>
        <taxon>Synbranchiformes</taxon>
        <taxon>Synbranchidae</taxon>
        <taxon>Monopterus</taxon>
    </lineage>
</organism>
<dbReference type="FunFam" id="1.20.5.170:FF:000025">
    <property type="entry name" value="nuclear factor interleukin-3-regulated protein-like"/>
    <property type="match status" value="1"/>
</dbReference>
<dbReference type="STRING" id="43700.ENSMALP00000002206"/>
<evidence type="ECO:0000256" key="5">
    <source>
        <dbReference type="ARBA" id="ARBA00023242"/>
    </source>
</evidence>
<feature type="region of interest" description="Disordered" evidence="6">
    <location>
        <begin position="287"/>
        <end position="318"/>
    </location>
</feature>
<dbReference type="Proteomes" id="UP000261600">
    <property type="component" value="Unplaced"/>
</dbReference>
<sequence length="399" mass="43207">MFEDESQQMREQEEVGVLHALETPAAGGAAASAGGGGGPLSFTDEALSILTSSSLLARSLLGHTSAIKRKENPASIIRRKREFIPHDKKDEGYWDKRRKNNEAAKRSREKRRVNDIVLESRVLALLEENARLRAELLALKFRFGLVKDPSNTPILPLTTAAQHSAQILTPHYFLHREEGSLPSSSASHSSSQTAPLSVRSTRDVGNTSEDSGFSTPGGSSVGSPIFFEDRLSDHGKLSPHRTEELGYELHHSPAGFAGGKLDQAEAIKNLPYKLRFKMPGGGDGGDTAVDTSGTRRSHALSTVGREGPRENAKGLSRGETGAAHWLQQLEGEEGRRGTLSPQCNASAAGYSLQPPATQGLGEAQYQHENTYLKSQLHSLSEEVAQLKKLFTEQLMARGT</sequence>
<dbReference type="KEGG" id="malb:109973426"/>
<dbReference type="GO" id="GO:0003677">
    <property type="term" value="F:DNA binding"/>
    <property type="evidence" value="ECO:0007669"/>
    <property type="project" value="UniProtKB-KW"/>
</dbReference>
<comment type="similarity">
    <text evidence="1">Belongs to the bZIP family. NFIL3 subfamily.</text>
</comment>
<reference evidence="8" key="1">
    <citation type="submission" date="2025-08" db="UniProtKB">
        <authorList>
            <consortium name="Ensembl"/>
        </authorList>
    </citation>
    <scope>IDENTIFICATION</scope>
</reference>
<keyword evidence="9" id="KW-1185">Reference proteome</keyword>
<evidence type="ECO:0000256" key="2">
    <source>
        <dbReference type="ARBA" id="ARBA00023015"/>
    </source>
</evidence>
<dbReference type="PANTHER" id="PTHR15284:SF6">
    <property type="entry name" value="HYPOTHETICAL LOC799271-RELATED"/>
    <property type="match status" value="1"/>
</dbReference>
<dbReference type="InterPro" id="IPR004827">
    <property type="entry name" value="bZIP"/>
</dbReference>
<dbReference type="Pfam" id="PF07716">
    <property type="entry name" value="bZIP_2"/>
    <property type="match status" value="1"/>
</dbReference>
<dbReference type="SMART" id="SM00338">
    <property type="entry name" value="BRLZ"/>
    <property type="match status" value="1"/>
</dbReference>
<dbReference type="GO" id="GO:0007623">
    <property type="term" value="P:circadian rhythm"/>
    <property type="evidence" value="ECO:0007669"/>
    <property type="project" value="TreeGrafter"/>
</dbReference>
<feature type="compositionally biased region" description="Polar residues" evidence="6">
    <location>
        <begin position="203"/>
        <end position="222"/>
    </location>
</feature>
<dbReference type="RefSeq" id="XP_020478661.1">
    <property type="nucleotide sequence ID" value="XM_020623005.1"/>
</dbReference>
<dbReference type="AlphaFoldDB" id="A0A3Q3IP37"/>
<accession>A0A3Q3IP37</accession>
<dbReference type="PANTHER" id="PTHR15284">
    <property type="entry name" value="NUCLEAR FACTOR INTERLEUKIN-3-REGULATED PROTEIN"/>
    <property type="match status" value="1"/>
</dbReference>
<name>A0A3Q3IP37_MONAL</name>
<dbReference type="Gene3D" id="1.20.5.170">
    <property type="match status" value="1"/>
</dbReference>
<reference evidence="8" key="2">
    <citation type="submission" date="2025-09" db="UniProtKB">
        <authorList>
            <consortium name="Ensembl"/>
        </authorList>
    </citation>
    <scope>IDENTIFICATION</scope>
</reference>
<dbReference type="SUPFAM" id="SSF57959">
    <property type="entry name" value="Leucine zipper domain"/>
    <property type="match status" value="1"/>
</dbReference>
<dbReference type="GeneID" id="109973426"/>
<keyword evidence="3" id="KW-0238">DNA-binding</keyword>
<feature type="compositionally biased region" description="Low complexity" evidence="6">
    <location>
        <begin position="180"/>
        <end position="197"/>
    </location>
</feature>
<feature type="region of interest" description="Disordered" evidence="6">
    <location>
        <begin position="178"/>
        <end position="226"/>
    </location>
</feature>
<dbReference type="GO" id="GO:0003700">
    <property type="term" value="F:DNA-binding transcription factor activity"/>
    <property type="evidence" value="ECO:0007669"/>
    <property type="project" value="InterPro"/>
</dbReference>
<protein>
    <recommendedName>
        <fullName evidence="7">BZIP domain-containing protein</fullName>
    </recommendedName>
</protein>
<evidence type="ECO:0000259" key="7">
    <source>
        <dbReference type="PROSITE" id="PS50217"/>
    </source>
</evidence>
<dbReference type="PROSITE" id="PS50217">
    <property type="entry name" value="BZIP"/>
    <property type="match status" value="1"/>
</dbReference>
<dbReference type="CTD" id="431765"/>
<evidence type="ECO:0000256" key="3">
    <source>
        <dbReference type="ARBA" id="ARBA00023125"/>
    </source>
</evidence>
<evidence type="ECO:0000256" key="4">
    <source>
        <dbReference type="ARBA" id="ARBA00023163"/>
    </source>
</evidence>